<dbReference type="EMBL" id="QRGA01000009">
    <property type="protein sequence ID" value="RDU97498.1"/>
    <property type="molecule type" value="Genomic_DNA"/>
</dbReference>
<gene>
    <name evidence="2" type="ORF">DWV00_16545</name>
</gene>
<dbReference type="AlphaFoldDB" id="A0A3D8JWL0"/>
<protein>
    <submittedName>
        <fullName evidence="2">Helix-turn-helix domain-containing protein</fullName>
    </submittedName>
</protein>
<dbReference type="RefSeq" id="WP_115534684.1">
    <property type="nucleotide sequence ID" value="NZ_QRGA01000009.1"/>
</dbReference>
<comment type="caution">
    <text evidence="2">The sequence shown here is derived from an EMBL/GenBank/DDBJ whole genome shotgun (WGS) entry which is preliminary data.</text>
</comment>
<name>A0A3D8JWL0_9BURK</name>
<dbReference type="Gene3D" id="1.10.260.40">
    <property type="entry name" value="lambda repressor-like DNA-binding domains"/>
    <property type="match status" value="1"/>
</dbReference>
<keyword evidence="3" id="KW-1185">Reference proteome</keyword>
<organism evidence="2 3">
    <name type="scientific">Trinickia dinghuensis</name>
    <dbReference type="NCBI Taxonomy" id="2291023"/>
    <lineage>
        <taxon>Bacteria</taxon>
        <taxon>Pseudomonadati</taxon>
        <taxon>Pseudomonadota</taxon>
        <taxon>Betaproteobacteria</taxon>
        <taxon>Burkholderiales</taxon>
        <taxon>Burkholderiaceae</taxon>
        <taxon>Trinickia</taxon>
    </lineage>
</organism>
<proteinExistence type="predicted"/>
<dbReference type="Pfam" id="PF01381">
    <property type="entry name" value="HTH_3"/>
    <property type="match status" value="1"/>
</dbReference>
<dbReference type="CDD" id="cd00093">
    <property type="entry name" value="HTH_XRE"/>
    <property type="match status" value="1"/>
</dbReference>
<evidence type="ECO:0000259" key="1">
    <source>
        <dbReference type="PROSITE" id="PS50943"/>
    </source>
</evidence>
<dbReference type="Proteomes" id="UP000256838">
    <property type="component" value="Unassembled WGS sequence"/>
</dbReference>
<dbReference type="InterPro" id="IPR010982">
    <property type="entry name" value="Lambda_DNA-bd_dom_sf"/>
</dbReference>
<dbReference type="InterPro" id="IPR001387">
    <property type="entry name" value="Cro/C1-type_HTH"/>
</dbReference>
<reference evidence="2 3" key="1">
    <citation type="submission" date="2018-08" db="EMBL/GenBank/DDBJ databases">
        <title>Paraburkholderia sp. DHOM06 isolated from forest soil.</title>
        <authorList>
            <person name="Gao Z.-H."/>
            <person name="Qiu L.-H."/>
        </authorList>
    </citation>
    <scope>NUCLEOTIDE SEQUENCE [LARGE SCALE GENOMIC DNA]</scope>
    <source>
        <strain evidence="2 3">DHOM06</strain>
    </source>
</reference>
<feature type="domain" description="HTH cro/C1-type" evidence="1">
    <location>
        <begin position="26"/>
        <end position="79"/>
    </location>
</feature>
<dbReference type="GO" id="GO:0003677">
    <property type="term" value="F:DNA binding"/>
    <property type="evidence" value="ECO:0007669"/>
    <property type="project" value="InterPro"/>
</dbReference>
<evidence type="ECO:0000313" key="3">
    <source>
        <dbReference type="Proteomes" id="UP000256838"/>
    </source>
</evidence>
<dbReference type="SMART" id="SM00530">
    <property type="entry name" value="HTH_XRE"/>
    <property type="match status" value="1"/>
</dbReference>
<dbReference type="SUPFAM" id="SSF47413">
    <property type="entry name" value="lambda repressor-like DNA-binding domains"/>
    <property type="match status" value="1"/>
</dbReference>
<dbReference type="OrthoDB" id="8779688at2"/>
<accession>A0A3D8JWL0</accession>
<evidence type="ECO:0000313" key="2">
    <source>
        <dbReference type="EMBL" id="RDU97498.1"/>
    </source>
</evidence>
<dbReference type="PROSITE" id="PS50943">
    <property type="entry name" value="HTH_CROC1"/>
    <property type="match status" value="1"/>
</dbReference>
<sequence>MARTLPRSDASLSPLADDLAALGRIVRNQRARSELRIDDASALVGVTHNVLSKIENGQSVGLEKLFKVLNGLGLKLLVVTPSEAEDAVDALRPQPEDNA</sequence>